<accession>A0A8J2PED5</accession>
<dbReference type="Proteomes" id="UP000708208">
    <property type="component" value="Unassembled WGS sequence"/>
</dbReference>
<proteinExistence type="predicted"/>
<dbReference type="AlphaFoldDB" id="A0A8J2PED5"/>
<dbReference type="EMBL" id="CAJVCH010264450">
    <property type="protein sequence ID" value="CAG7734181.1"/>
    <property type="molecule type" value="Genomic_DNA"/>
</dbReference>
<keyword evidence="2" id="KW-1185">Reference proteome</keyword>
<sequence>MFFATGKVSIEAAFAYEIESTDVGLLVAVKAQKGKNKFAAVFLPVSEIMFDADLDKLLDQDTWGYLLTQKFAYAKDGEQMVQTRNIRANVTMTEDQKSQVKILLYTV</sequence>
<evidence type="ECO:0000313" key="1">
    <source>
        <dbReference type="EMBL" id="CAG7734181.1"/>
    </source>
</evidence>
<protein>
    <submittedName>
        <fullName evidence="1">Uncharacterized protein</fullName>
    </submittedName>
</protein>
<name>A0A8J2PED5_9HEXA</name>
<comment type="caution">
    <text evidence="1">The sequence shown here is derived from an EMBL/GenBank/DDBJ whole genome shotgun (WGS) entry which is preliminary data.</text>
</comment>
<gene>
    <name evidence="1" type="ORF">AFUS01_LOCUS22584</name>
</gene>
<reference evidence="1" key="1">
    <citation type="submission" date="2021-06" db="EMBL/GenBank/DDBJ databases">
        <authorList>
            <person name="Hodson N. C."/>
            <person name="Mongue J. A."/>
            <person name="Jaron S. K."/>
        </authorList>
    </citation>
    <scope>NUCLEOTIDE SEQUENCE</scope>
</reference>
<evidence type="ECO:0000313" key="2">
    <source>
        <dbReference type="Proteomes" id="UP000708208"/>
    </source>
</evidence>
<organism evidence="1 2">
    <name type="scientific">Allacma fusca</name>
    <dbReference type="NCBI Taxonomy" id="39272"/>
    <lineage>
        <taxon>Eukaryota</taxon>
        <taxon>Metazoa</taxon>
        <taxon>Ecdysozoa</taxon>
        <taxon>Arthropoda</taxon>
        <taxon>Hexapoda</taxon>
        <taxon>Collembola</taxon>
        <taxon>Symphypleona</taxon>
        <taxon>Sminthuridae</taxon>
        <taxon>Allacma</taxon>
    </lineage>
</organism>